<comment type="caution">
    <text evidence="1">The sequence shown here is derived from an EMBL/GenBank/DDBJ whole genome shotgun (WGS) entry which is preliminary data.</text>
</comment>
<proteinExistence type="predicted"/>
<reference evidence="1 2" key="1">
    <citation type="submission" date="2017-04" db="EMBL/GenBank/DDBJ databases">
        <authorList>
            <person name="Criscuolo A."/>
        </authorList>
    </citation>
    <scope>NUCLEOTIDE SEQUENCE [LARGE SCALE GENOMIC DNA]</scope>
    <source>
        <strain evidence="1">16-00174</strain>
    </source>
</reference>
<gene>
    <name evidence="1" type="ORF">BACERE00174_01216</name>
</gene>
<dbReference type="AlphaFoldDB" id="A0A7D8D8U6"/>
<organism evidence="1 2">
    <name type="scientific">Bacillus paranthracis</name>
    <dbReference type="NCBI Taxonomy" id="2026186"/>
    <lineage>
        <taxon>Bacteria</taxon>
        <taxon>Bacillati</taxon>
        <taxon>Bacillota</taxon>
        <taxon>Bacilli</taxon>
        <taxon>Bacillales</taxon>
        <taxon>Bacillaceae</taxon>
        <taxon>Bacillus</taxon>
        <taxon>Bacillus cereus group</taxon>
    </lineage>
</organism>
<dbReference type="EMBL" id="FWYW01000053">
    <property type="protein sequence ID" value="SMD74425.1"/>
    <property type="molecule type" value="Genomic_DNA"/>
</dbReference>
<name>A0A7D8D8U6_9BACI</name>
<accession>A0A7D8D8U6</accession>
<protein>
    <submittedName>
        <fullName evidence="1">Uncharacterized protein</fullName>
    </submittedName>
</protein>
<evidence type="ECO:0000313" key="1">
    <source>
        <dbReference type="EMBL" id="SMD74425.1"/>
    </source>
</evidence>
<sequence>MPEGSISVTTTLFAGVFPGLARAMVYVIGCPTSAIVKSTCLTITTFATLICVLTVLLKDVSIVGGSPGFKIKLYCVLDEFIVGFCVGKEVTVT</sequence>
<evidence type="ECO:0000313" key="2">
    <source>
        <dbReference type="Proteomes" id="UP000194422"/>
    </source>
</evidence>
<dbReference type="Proteomes" id="UP000194422">
    <property type="component" value="Unassembled WGS sequence"/>
</dbReference>